<feature type="transmembrane region" description="Helical" evidence="2">
    <location>
        <begin position="60"/>
        <end position="78"/>
    </location>
</feature>
<keyword evidence="2" id="KW-1133">Transmembrane helix</keyword>
<evidence type="ECO:0000313" key="4">
    <source>
        <dbReference type="Proteomes" id="UP001153365"/>
    </source>
</evidence>
<dbReference type="AlphaFoldDB" id="A0AAV0BMJ9"/>
<reference evidence="3" key="1">
    <citation type="submission" date="2022-06" db="EMBL/GenBank/DDBJ databases">
        <authorList>
            <consortium name="SYNGENTA / RWTH Aachen University"/>
        </authorList>
    </citation>
    <scope>NUCLEOTIDE SEQUENCE</scope>
</reference>
<gene>
    <name evidence="3" type="ORF">PPACK8108_LOCUS22713</name>
</gene>
<keyword evidence="2" id="KW-0812">Transmembrane</keyword>
<feature type="compositionally biased region" description="Low complexity" evidence="1">
    <location>
        <begin position="176"/>
        <end position="201"/>
    </location>
</feature>
<name>A0AAV0BMJ9_PHAPC</name>
<feature type="region of interest" description="Disordered" evidence="1">
    <location>
        <begin position="246"/>
        <end position="271"/>
    </location>
</feature>
<organism evidence="3 4">
    <name type="scientific">Phakopsora pachyrhizi</name>
    <name type="common">Asian soybean rust disease fungus</name>
    <dbReference type="NCBI Taxonomy" id="170000"/>
    <lineage>
        <taxon>Eukaryota</taxon>
        <taxon>Fungi</taxon>
        <taxon>Dikarya</taxon>
        <taxon>Basidiomycota</taxon>
        <taxon>Pucciniomycotina</taxon>
        <taxon>Pucciniomycetes</taxon>
        <taxon>Pucciniales</taxon>
        <taxon>Phakopsoraceae</taxon>
        <taxon>Phakopsora</taxon>
    </lineage>
</organism>
<evidence type="ECO:0000313" key="3">
    <source>
        <dbReference type="EMBL" id="CAH7687858.1"/>
    </source>
</evidence>
<sequence length="271" mass="29766">MDLPVSLDLHRVVFVQVGLSTLASVSVSPSYNLPIHLYGLYNIEADLNQSPGASEGLRQYSILLVVTFGLDLIWMYNWSNTASAIPFILILIGLVIKPITLLTCLNQLNRTGNGFTGINSNSNNYQYQQQPRLSHFEGNVGSTAHQQVPVWATSQQSHQFRSKPPGPSAVSHQAISSNSNSNPNNTVPTTPSSTSFSNSNNQDFVVDHNEEDAQNLSDDEVLKKAKRELDFRIAQKQQQQQKSLLESNLIGGSGNNKNSKLIDGSGYHTLE</sequence>
<comment type="caution">
    <text evidence="3">The sequence shown here is derived from an EMBL/GenBank/DDBJ whole genome shotgun (WGS) entry which is preliminary data.</text>
</comment>
<accession>A0AAV0BMJ9</accession>
<feature type="transmembrane region" description="Helical" evidence="2">
    <location>
        <begin position="84"/>
        <end position="105"/>
    </location>
</feature>
<protein>
    <submittedName>
        <fullName evidence="3">Uncharacterized protein</fullName>
    </submittedName>
</protein>
<proteinExistence type="predicted"/>
<keyword evidence="2" id="KW-0472">Membrane</keyword>
<evidence type="ECO:0000256" key="2">
    <source>
        <dbReference type="SAM" id="Phobius"/>
    </source>
</evidence>
<feature type="region of interest" description="Disordered" evidence="1">
    <location>
        <begin position="152"/>
        <end position="202"/>
    </location>
</feature>
<evidence type="ECO:0000256" key="1">
    <source>
        <dbReference type="SAM" id="MobiDB-lite"/>
    </source>
</evidence>
<dbReference type="Proteomes" id="UP001153365">
    <property type="component" value="Unassembled WGS sequence"/>
</dbReference>
<keyword evidence="4" id="KW-1185">Reference proteome</keyword>
<dbReference type="EMBL" id="CALTRL010005917">
    <property type="protein sequence ID" value="CAH7687858.1"/>
    <property type="molecule type" value="Genomic_DNA"/>
</dbReference>